<keyword evidence="4" id="KW-0812">Transmembrane</keyword>
<evidence type="ECO:0000256" key="1">
    <source>
        <dbReference type="ARBA" id="ARBA00005189"/>
    </source>
</evidence>
<dbReference type="GO" id="GO:0003841">
    <property type="term" value="F:1-acylglycerol-3-phosphate O-acyltransferase activity"/>
    <property type="evidence" value="ECO:0007669"/>
    <property type="project" value="TreeGrafter"/>
</dbReference>
<dbReference type="PANTHER" id="PTHR10434:SF40">
    <property type="entry name" value="1-ACYL-SN-GLYCEROL-3-PHOSPHATE ACYLTRANSFERASE"/>
    <property type="match status" value="1"/>
</dbReference>
<dbReference type="InterPro" id="IPR002123">
    <property type="entry name" value="Plipid/glycerol_acylTrfase"/>
</dbReference>
<dbReference type="CDD" id="cd07989">
    <property type="entry name" value="LPLAT_AGPAT-like"/>
    <property type="match status" value="1"/>
</dbReference>
<evidence type="ECO:0000313" key="7">
    <source>
        <dbReference type="Proteomes" id="UP001060336"/>
    </source>
</evidence>
<keyword evidence="2" id="KW-0808">Transferase</keyword>
<dbReference type="GO" id="GO:0006654">
    <property type="term" value="P:phosphatidic acid biosynthetic process"/>
    <property type="evidence" value="ECO:0007669"/>
    <property type="project" value="TreeGrafter"/>
</dbReference>
<sequence>MTAFRATLFNVLFYIFTPIIGLLALPAFLGPRSWVCWVRDAWCRGTLALLALTVGLRWRIEGTEHLPQGPCLVACKHQSAWETIALQLFCPDPAIVLKQELLKLPVVGWYFRKVGMVPIDRSAGAGALKLMVKAAEERAAEGRPVVIFPQGTRVAPGDERAYHPGVYALYRALGLPAVPIALNSGKFWAKDSFIKYPGTIDVRVLAPIPPGLDRKSFMSRLEAAIEEETARLEAAAST</sequence>
<keyword evidence="4" id="KW-0472">Membrane</keyword>
<dbReference type="RefSeq" id="WP_257770574.1">
    <property type="nucleotide sequence ID" value="NZ_CP102480.1"/>
</dbReference>
<reference evidence="6" key="1">
    <citation type="submission" date="2022-08" db="EMBL/GenBank/DDBJ databases">
        <title>Nisaea acidiphila sp. nov., isolated from a marine algal debris and emended description of the genus Nisaea Urios et al. 2008.</title>
        <authorList>
            <person name="Kwon K."/>
        </authorList>
    </citation>
    <scope>NUCLEOTIDE SEQUENCE</scope>
    <source>
        <strain evidence="6">MEBiC11861</strain>
    </source>
</reference>
<name>A0A9J7AV57_9PROT</name>
<dbReference type="Proteomes" id="UP001060336">
    <property type="component" value="Chromosome"/>
</dbReference>
<dbReference type="EMBL" id="CP102480">
    <property type="protein sequence ID" value="UUX51215.1"/>
    <property type="molecule type" value="Genomic_DNA"/>
</dbReference>
<evidence type="ECO:0000256" key="3">
    <source>
        <dbReference type="ARBA" id="ARBA00023315"/>
    </source>
</evidence>
<keyword evidence="4" id="KW-1133">Transmembrane helix</keyword>
<feature type="domain" description="Phospholipid/glycerol acyltransferase" evidence="5">
    <location>
        <begin position="71"/>
        <end position="185"/>
    </location>
</feature>
<proteinExistence type="predicted"/>
<dbReference type="Pfam" id="PF01553">
    <property type="entry name" value="Acyltransferase"/>
    <property type="match status" value="1"/>
</dbReference>
<accession>A0A9J7AV57</accession>
<comment type="pathway">
    <text evidence="1">Lipid metabolism.</text>
</comment>
<dbReference type="PANTHER" id="PTHR10434">
    <property type="entry name" value="1-ACYL-SN-GLYCEROL-3-PHOSPHATE ACYLTRANSFERASE"/>
    <property type="match status" value="1"/>
</dbReference>
<gene>
    <name evidence="6" type="ORF">NUH88_05865</name>
</gene>
<evidence type="ECO:0000256" key="4">
    <source>
        <dbReference type="SAM" id="Phobius"/>
    </source>
</evidence>
<dbReference type="SUPFAM" id="SSF69593">
    <property type="entry name" value="Glycerol-3-phosphate (1)-acyltransferase"/>
    <property type="match status" value="1"/>
</dbReference>
<evidence type="ECO:0000259" key="5">
    <source>
        <dbReference type="SMART" id="SM00563"/>
    </source>
</evidence>
<keyword evidence="7" id="KW-1185">Reference proteome</keyword>
<dbReference type="KEGG" id="naci:NUH88_05865"/>
<feature type="transmembrane region" description="Helical" evidence="4">
    <location>
        <begin position="6"/>
        <end position="29"/>
    </location>
</feature>
<protein>
    <submittedName>
        <fullName evidence="6">1-acyl-sn-glycerol-3-phosphate acyltransferase</fullName>
    </submittedName>
</protein>
<keyword evidence="3 6" id="KW-0012">Acyltransferase</keyword>
<dbReference type="SMART" id="SM00563">
    <property type="entry name" value="PlsC"/>
    <property type="match status" value="1"/>
</dbReference>
<organism evidence="6 7">
    <name type="scientific">Nisaea acidiphila</name>
    <dbReference type="NCBI Taxonomy" id="1862145"/>
    <lineage>
        <taxon>Bacteria</taxon>
        <taxon>Pseudomonadati</taxon>
        <taxon>Pseudomonadota</taxon>
        <taxon>Alphaproteobacteria</taxon>
        <taxon>Rhodospirillales</taxon>
        <taxon>Thalassobaculaceae</taxon>
        <taxon>Nisaea</taxon>
    </lineage>
</organism>
<dbReference type="AlphaFoldDB" id="A0A9J7AV57"/>
<evidence type="ECO:0000256" key="2">
    <source>
        <dbReference type="ARBA" id="ARBA00022679"/>
    </source>
</evidence>
<evidence type="ECO:0000313" key="6">
    <source>
        <dbReference type="EMBL" id="UUX51215.1"/>
    </source>
</evidence>